<evidence type="ECO:0000313" key="3">
    <source>
        <dbReference type="Proteomes" id="UP001173801"/>
    </source>
</evidence>
<evidence type="ECO:0000256" key="1">
    <source>
        <dbReference type="SAM" id="SignalP"/>
    </source>
</evidence>
<reference evidence="2" key="2">
    <citation type="journal article" date="2023" name="Microorganisms">
        <title>Isolation and Genomic Characteristics of Cat-Borne Campylobacter felis sp. nov. and Sheep-Borne Campylobacter ovis sp. nov.</title>
        <authorList>
            <person name="Wang H."/>
            <person name="Li Y."/>
            <person name="Gu Y."/>
            <person name="Zhou G."/>
            <person name="Chen X."/>
            <person name="Zhang X."/>
            <person name="Shao Z."/>
            <person name="Zhang J."/>
            <person name="Zhang M."/>
        </authorList>
    </citation>
    <scope>NUCLEOTIDE SEQUENCE</scope>
    <source>
        <strain evidence="2">PS10</strain>
    </source>
</reference>
<feature type="signal peptide" evidence="1">
    <location>
        <begin position="1"/>
        <end position="18"/>
    </location>
</feature>
<proteinExistence type="predicted"/>
<dbReference type="EMBL" id="JANURM010000008">
    <property type="protein sequence ID" value="MDL0089140.1"/>
    <property type="molecule type" value="Genomic_DNA"/>
</dbReference>
<protein>
    <recommendedName>
        <fullName evidence="4">Lipoprotein</fullName>
    </recommendedName>
</protein>
<reference evidence="2" key="1">
    <citation type="submission" date="2022-08" db="EMBL/GenBank/DDBJ databases">
        <authorList>
            <person name="Wang H."/>
        </authorList>
    </citation>
    <scope>NUCLEOTIDE SEQUENCE</scope>
    <source>
        <strain evidence="2">PS10</strain>
    </source>
</reference>
<feature type="chain" id="PRO_5046902607" description="Lipoprotein" evidence="1">
    <location>
        <begin position="19"/>
        <end position="160"/>
    </location>
</feature>
<keyword evidence="3" id="KW-1185">Reference proteome</keyword>
<sequence length="160" mass="18111">MRLTSGLRFGLLACLAYAFGGCALNGVNFVDFEVPNYDESLLYLYSPNGNVVIRVEGKIGPNDDKKQIIWRNGEFLKIRLRANNKYIYWAKTETTSSVVIDAKSGEIICVKLTGGVGFRAFRPYLQIVDLATCKNEIRKTQNSPQQEFFNHLVDEDSLFE</sequence>
<accession>A0ABT7HQL0</accession>
<dbReference type="Proteomes" id="UP001173801">
    <property type="component" value="Unassembled WGS sequence"/>
</dbReference>
<name>A0ABT7HQL0_9BACT</name>
<comment type="caution">
    <text evidence="2">The sequence shown here is derived from an EMBL/GenBank/DDBJ whole genome shotgun (WGS) entry which is preliminary data.</text>
</comment>
<keyword evidence="1" id="KW-0732">Signal</keyword>
<gene>
    <name evidence="2" type="ORF">NYG85_07160</name>
</gene>
<dbReference type="PROSITE" id="PS51257">
    <property type="entry name" value="PROKAR_LIPOPROTEIN"/>
    <property type="match status" value="1"/>
</dbReference>
<organism evidence="2 3">
    <name type="scientific">Campylobacter gastrosuis</name>
    <dbReference type="NCBI Taxonomy" id="2974576"/>
    <lineage>
        <taxon>Bacteria</taxon>
        <taxon>Pseudomonadati</taxon>
        <taxon>Campylobacterota</taxon>
        <taxon>Epsilonproteobacteria</taxon>
        <taxon>Campylobacterales</taxon>
        <taxon>Campylobacteraceae</taxon>
        <taxon>Campylobacter</taxon>
    </lineage>
</organism>
<evidence type="ECO:0000313" key="2">
    <source>
        <dbReference type="EMBL" id="MDL0089140.1"/>
    </source>
</evidence>
<evidence type="ECO:0008006" key="4">
    <source>
        <dbReference type="Google" id="ProtNLM"/>
    </source>
</evidence>
<dbReference type="RefSeq" id="WP_284937797.1">
    <property type="nucleotide sequence ID" value="NZ_JANURM010000008.1"/>
</dbReference>